<evidence type="ECO:0000313" key="3">
    <source>
        <dbReference type="Proteomes" id="UP000438429"/>
    </source>
</evidence>
<dbReference type="AlphaFoldDB" id="A0A6A4SVF3"/>
<gene>
    <name evidence="2" type="ORF">F2P81_007451</name>
</gene>
<feature type="compositionally biased region" description="Polar residues" evidence="1">
    <location>
        <begin position="19"/>
        <end position="30"/>
    </location>
</feature>
<dbReference type="Proteomes" id="UP000438429">
    <property type="component" value="Unassembled WGS sequence"/>
</dbReference>
<proteinExistence type="predicted"/>
<comment type="caution">
    <text evidence="2">The sequence shown here is derived from an EMBL/GenBank/DDBJ whole genome shotgun (WGS) entry which is preliminary data.</text>
</comment>
<evidence type="ECO:0000256" key="1">
    <source>
        <dbReference type="SAM" id="MobiDB-lite"/>
    </source>
</evidence>
<feature type="region of interest" description="Disordered" evidence="1">
    <location>
        <begin position="1"/>
        <end position="36"/>
    </location>
</feature>
<protein>
    <submittedName>
        <fullName evidence="2">Uncharacterized protein</fullName>
    </submittedName>
</protein>
<evidence type="ECO:0000313" key="2">
    <source>
        <dbReference type="EMBL" id="KAF0039216.1"/>
    </source>
</evidence>
<accession>A0A6A4SVF3</accession>
<dbReference type="EMBL" id="VEVO01000007">
    <property type="protein sequence ID" value="KAF0039216.1"/>
    <property type="molecule type" value="Genomic_DNA"/>
</dbReference>
<name>A0A6A4SVF3_SCOMX</name>
<reference evidence="2 3" key="1">
    <citation type="submission" date="2019-06" db="EMBL/GenBank/DDBJ databases">
        <title>Draft genomes of female and male turbot (Scophthalmus maximus).</title>
        <authorList>
            <person name="Xu H."/>
            <person name="Xu X.-W."/>
            <person name="Shao C."/>
            <person name="Chen S."/>
        </authorList>
    </citation>
    <scope>NUCLEOTIDE SEQUENCE [LARGE SCALE GENOMIC DNA]</scope>
    <source>
        <strain evidence="2">Ysfricsl-2016a</strain>
        <tissue evidence="2">Blood</tissue>
    </source>
</reference>
<sequence length="133" mass="14656">MTVLGEGPEALQTPKARQKANQATMTSNLESDQEVETGRKIIAPGRYLDSVTPSMDLFSARDNQNSPSVAHKNQKFGCVTPTSDAHKNQKCGCNPNQGCVTEQWQWISSPKRYNPDIDSHHKGTEIDLLTVSD</sequence>
<organism evidence="2 3">
    <name type="scientific">Scophthalmus maximus</name>
    <name type="common">Turbot</name>
    <name type="synonym">Psetta maxima</name>
    <dbReference type="NCBI Taxonomy" id="52904"/>
    <lineage>
        <taxon>Eukaryota</taxon>
        <taxon>Metazoa</taxon>
        <taxon>Chordata</taxon>
        <taxon>Craniata</taxon>
        <taxon>Vertebrata</taxon>
        <taxon>Euteleostomi</taxon>
        <taxon>Actinopterygii</taxon>
        <taxon>Neopterygii</taxon>
        <taxon>Teleostei</taxon>
        <taxon>Neoteleostei</taxon>
        <taxon>Acanthomorphata</taxon>
        <taxon>Carangaria</taxon>
        <taxon>Pleuronectiformes</taxon>
        <taxon>Pleuronectoidei</taxon>
        <taxon>Scophthalmidae</taxon>
        <taxon>Scophthalmus</taxon>
    </lineage>
</organism>